<feature type="transmembrane region" description="Helical" evidence="1">
    <location>
        <begin position="39"/>
        <end position="64"/>
    </location>
</feature>
<evidence type="ECO:0000313" key="2">
    <source>
        <dbReference type="EMBL" id="AIQ11958.1"/>
    </source>
</evidence>
<dbReference type="AlphaFoldDB" id="A0A089HNN1"/>
<organism evidence="2 3">
    <name type="scientific">Paenibacillus durus</name>
    <name type="common">Paenibacillus azotofixans</name>
    <dbReference type="NCBI Taxonomy" id="44251"/>
    <lineage>
        <taxon>Bacteria</taxon>
        <taxon>Bacillati</taxon>
        <taxon>Bacillota</taxon>
        <taxon>Bacilli</taxon>
        <taxon>Bacillales</taxon>
        <taxon>Paenibacillaceae</taxon>
        <taxon>Paenibacillus</taxon>
    </lineage>
</organism>
<dbReference type="Proteomes" id="UP000029409">
    <property type="component" value="Chromosome"/>
</dbReference>
<keyword evidence="1" id="KW-1133">Transmembrane helix</keyword>
<dbReference type="KEGG" id="pdu:PDUR_08445"/>
<protein>
    <submittedName>
        <fullName evidence="2">Uncharacterized protein</fullName>
    </submittedName>
</protein>
<feature type="transmembrane region" description="Helical" evidence="1">
    <location>
        <begin position="12"/>
        <end position="33"/>
    </location>
</feature>
<name>A0A089HNN1_PAEDU</name>
<keyword evidence="3" id="KW-1185">Reference proteome</keyword>
<keyword evidence="1" id="KW-0472">Membrane</keyword>
<sequence>MDEFRVNKSDRSIFLSLIIILLTDILFLVYSIIAVNTKIYFICELLFFTILPVIILYSLVLSIINKFKQYYGKSSVFIKPAVIILYLCFVLFNKSYLLNMYLDIPNLISGNYRMVEGKPRNISIEGTKIRSQFFEVNKIKFDIKTYLYNKHIRSYERYKILYLQNSKYIIRIEKI</sequence>
<accession>A0A089HNN1</accession>
<evidence type="ECO:0000313" key="3">
    <source>
        <dbReference type="Proteomes" id="UP000029409"/>
    </source>
</evidence>
<reference evidence="2 3" key="1">
    <citation type="submission" date="2014-08" db="EMBL/GenBank/DDBJ databases">
        <title>Comparative genomics of the Paenibacillus odorifer group.</title>
        <authorList>
            <person name="den Bakker H.C."/>
            <person name="Tsai Y.-C."/>
            <person name="Martin N."/>
            <person name="Korlach J."/>
            <person name="Wiedmann M."/>
        </authorList>
    </citation>
    <scope>NUCLEOTIDE SEQUENCE [LARGE SCALE GENOMIC DNA]</scope>
    <source>
        <strain evidence="2 3">DSM 1735</strain>
    </source>
</reference>
<evidence type="ECO:0000256" key="1">
    <source>
        <dbReference type="SAM" id="Phobius"/>
    </source>
</evidence>
<keyword evidence="1" id="KW-0812">Transmembrane</keyword>
<dbReference type="EMBL" id="CP009288">
    <property type="protein sequence ID" value="AIQ11958.1"/>
    <property type="molecule type" value="Genomic_DNA"/>
</dbReference>
<gene>
    <name evidence="2" type="ORF">PDUR_08445</name>
</gene>
<proteinExistence type="predicted"/>